<dbReference type="InterPro" id="IPR050763">
    <property type="entry name" value="ABC_transporter_ATP-binding"/>
</dbReference>
<evidence type="ECO:0000313" key="5">
    <source>
        <dbReference type="EMBL" id="URL59479.1"/>
    </source>
</evidence>
<feature type="domain" description="ABC transporter" evidence="4">
    <location>
        <begin position="8"/>
        <end position="231"/>
    </location>
</feature>
<dbReference type="CDD" id="cd03230">
    <property type="entry name" value="ABC_DR_subfamily_A"/>
    <property type="match status" value="1"/>
</dbReference>
<dbReference type="SMART" id="SM00382">
    <property type="entry name" value="AAA"/>
    <property type="match status" value="1"/>
</dbReference>
<keyword evidence="6" id="KW-1185">Reference proteome</keyword>
<evidence type="ECO:0000313" key="6">
    <source>
        <dbReference type="Proteomes" id="UP001056681"/>
    </source>
</evidence>
<evidence type="ECO:0000256" key="3">
    <source>
        <dbReference type="ARBA" id="ARBA00022840"/>
    </source>
</evidence>
<dbReference type="InterPro" id="IPR017871">
    <property type="entry name" value="ABC_transporter-like_CS"/>
</dbReference>
<dbReference type="SUPFAM" id="SSF52540">
    <property type="entry name" value="P-loop containing nucleoside triphosphate hydrolases"/>
    <property type="match status" value="1"/>
</dbReference>
<dbReference type="Pfam" id="PF00005">
    <property type="entry name" value="ABC_tran"/>
    <property type="match status" value="1"/>
</dbReference>
<sequence>MNQDTQIARLQNVRKRYGAVTALDGIDLEVHRGEVLALLGPNGAGKSTSIAMLLGLQRPDVGSATLFDKDPQAIEARRRIGVMLQSATLPATLKVGELIRLTASYYPQPRSLMACAELAGVVDLLGRQYGGLSGGQQRRVQFAMAMVGGPDILFLDEPTVGMDIDARQSLWAAIRHMVSEGCAVVLTTHYLEEAEALADRVCVVAAGKVVSQGTVDALRAQVALRKIRCVTSVSETVISSWEGVASIEIHHGRKVIATADAEGVVRKLLAADYALSELEVQRAGLAEAFQEITRSTDTAKEAA</sequence>
<dbReference type="EMBL" id="CP063231">
    <property type="protein sequence ID" value="URL59479.1"/>
    <property type="molecule type" value="Genomic_DNA"/>
</dbReference>
<dbReference type="RefSeq" id="WP_250340024.1">
    <property type="nucleotide sequence ID" value="NZ_CP063231.1"/>
</dbReference>
<evidence type="ECO:0000256" key="2">
    <source>
        <dbReference type="ARBA" id="ARBA00022741"/>
    </source>
</evidence>
<evidence type="ECO:0000256" key="1">
    <source>
        <dbReference type="ARBA" id="ARBA00022448"/>
    </source>
</evidence>
<dbReference type="InterPro" id="IPR003593">
    <property type="entry name" value="AAA+_ATPase"/>
</dbReference>
<evidence type="ECO:0000259" key="4">
    <source>
        <dbReference type="PROSITE" id="PS50893"/>
    </source>
</evidence>
<organism evidence="5 6">
    <name type="scientific">Luteibacter flocculans</name>
    <dbReference type="NCBI Taxonomy" id="2780091"/>
    <lineage>
        <taxon>Bacteria</taxon>
        <taxon>Pseudomonadati</taxon>
        <taxon>Pseudomonadota</taxon>
        <taxon>Gammaproteobacteria</taxon>
        <taxon>Lysobacterales</taxon>
        <taxon>Rhodanobacteraceae</taxon>
        <taxon>Luteibacter</taxon>
    </lineage>
</organism>
<dbReference type="Proteomes" id="UP001056681">
    <property type="component" value="Chromosome"/>
</dbReference>
<dbReference type="InterPro" id="IPR027417">
    <property type="entry name" value="P-loop_NTPase"/>
</dbReference>
<name>A0ABY4T5F0_9GAMM</name>
<dbReference type="PANTHER" id="PTHR42711:SF17">
    <property type="entry name" value="ABC TRANSPORTER ATP-BINDING PROTEIN"/>
    <property type="match status" value="1"/>
</dbReference>
<gene>
    <name evidence="5" type="ORF">IM816_05080</name>
</gene>
<protein>
    <submittedName>
        <fullName evidence="5">ABC transporter ATP-binding protein</fullName>
    </submittedName>
</protein>
<dbReference type="Gene3D" id="3.40.50.300">
    <property type="entry name" value="P-loop containing nucleotide triphosphate hydrolases"/>
    <property type="match status" value="1"/>
</dbReference>
<accession>A0ABY4T5F0</accession>
<dbReference type="PROSITE" id="PS50893">
    <property type="entry name" value="ABC_TRANSPORTER_2"/>
    <property type="match status" value="1"/>
</dbReference>
<dbReference type="GO" id="GO:0005524">
    <property type="term" value="F:ATP binding"/>
    <property type="evidence" value="ECO:0007669"/>
    <property type="project" value="UniProtKB-KW"/>
</dbReference>
<reference evidence="5" key="1">
    <citation type="submission" date="2020-10" db="EMBL/GenBank/DDBJ databases">
        <title>Whole-genome sequence of Luteibacter sp. EIF3.</title>
        <authorList>
            <person name="Friedrich I."/>
            <person name="Hertel R."/>
            <person name="Daniel R."/>
        </authorList>
    </citation>
    <scope>NUCLEOTIDE SEQUENCE</scope>
    <source>
        <strain evidence="5">EIF3</strain>
    </source>
</reference>
<dbReference type="InterPro" id="IPR003439">
    <property type="entry name" value="ABC_transporter-like_ATP-bd"/>
</dbReference>
<keyword evidence="1" id="KW-0813">Transport</keyword>
<dbReference type="PANTHER" id="PTHR42711">
    <property type="entry name" value="ABC TRANSPORTER ATP-BINDING PROTEIN"/>
    <property type="match status" value="1"/>
</dbReference>
<keyword evidence="3 5" id="KW-0067">ATP-binding</keyword>
<proteinExistence type="predicted"/>
<dbReference type="PROSITE" id="PS00211">
    <property type="entry name" value="ABC_TRANSPORTER_1"/>
    <property type="match status" value="1"/>
</dbReference>
<keyword evidence="2" id="KW-0547">Nucleotide-binding</keyword>